<organism evidence="3 4">
    <name type="scientific">Sphenostylis stenocarpa</name>
    <dbReference type="NCBI Taxonomy" id="92480"/>
    <lineage>
        <taxon>Eukaryota</taxon>
        <taxon>Viridiplantae</taxon>
        <taxon>Streptophyta</taxon>
        <taxon>Embryophyta</taxon>
        <taxon>Tracheophyta</taxon>
        <taxon>Spermatophyta</taxon>
        <taxon>Magnoliopsida</taxon>
        <taxon>eudicotyledons</taxon>
        <taxon>Gunneridae</taxon>
        <taxon>Pentapetalae</taxon>
        <taxon>rosids</taxon>
        <taxon>fabids</taxon>
        <taxon>Fabales</taxon>
        <taxon>Fabaceae</taxon>
        <taxon>Papilionoideae</taxon>
        <taxon>50 kb inversion clade</taxon>
        <taxon>NPAAA clade</taxon>
        <taxon>indigoferoid/millettioid clade</taxon>
        <taxon>Phaseoleae</taxon>
        <taxon>Sphenostylis</taxon>
    </lineage>
</organism>
<feature type="transmembrane region" description="Helical" evidence="2">
    <location>
        <begin position="70"/>
        <end position="87"/>
    </location>
</feature>
<dbReference type="Gramene" id="rna-AYBTSS11_LOCUS18002">
    <property type="protein sequence ID" value="CAJ1958941.1"/>
    <property type="gene ID" value="gene-AYBTSS11_LOCUS18002"/>
</dbReference>
<gene>
    <name evidence="3" type="ORF">AYBTSS11_LOCUS18002</name>
</gene>
<keyword evidence="2" id="KW-1133">Transmembrane helix</keyword>
<evidence type="ECO:0000313" key="4">
    <source>
        <dbReference type="Proteomes" id="UP001189624"/>
    </source>
</evidence>
<keyword evidence="2" id="KW-0472">Membrane</keyword>
<feature type="region of interest" description="Disordered" evidence="1">
    <location>
        <begin position="1"/>
        <end position="50"/>
    </location>
</feature>
<reference evidence="3" key="1">
    <citation type="submission" date="2023-10" db="EMBL/GenBank/DDBJ databases">
        <authorList>
            <person name="Domelevo Entfellner J.-B."/>
        </authorList>
    </citation>
    <scope>NUCLEOTIDE SEQUENCE</scope>
</reference>
<evidence type="ECO:0000256" key="1">
    <source>
        <dbReference type="SAM" id="MobiDB-lite"/>
    </source>
</evidence>
<evidence type="ECO:0000256" key="2">
    <source>
        <dbReference type="SAM" id="Phobius"/>
    </source>
</evidence>
<sequence>MWQRSYVAQTTPLPSEGENARSMSAAMIPTGKKRRTSGGGGSGGSMSGSTTIDAARAARMRTDPKLKHRTMLLSSSLMMMMMLMLFLRSCSSPTPREGKRVIWDRRAWSDPVTLCVGVSETLKVWV</sequence>
<accession>A0AA86SPL9</accession>
<feature type="compositionally biased region" description="Polar residues" evidence="1">
    <location>
        <begin position="1"/>
        <end position="13"/>
    </location>
</feature>
<evidence type="ECO:0000313" key="3">
    <source>
        <dbReference type="EMBL" id="CAJ1958941.1"/>
    </source>
</evidence>
<proteinExistence type="predicted"/>
<keyword evidence="2" id="KW-0812">Transmembrane</keyword>
<protein>
    <submittedName>
        <fullName evidence="3">Uncharacterized protein</fullName>
    </submittedName>
</protein>
<dbReference type="AlphaFoldDB" id="A0AA86SPL9"/>
<feature type="compositionally biased region" description="Gly residues" evidence="1">
    <location>
        <begin position="37"/>
        <end position="46"/>
    </location>
</feature>
<dbReference type="EMBL" id="OY731402">
    <property type="protein sequence ID" value="CAJ1958941.1"/>
    <property type="molecule type" value="Genomic_DNA"/>
</dbReference>
<dbReference type="Proteomes" id="UP001189624">
    <property type="component" value="Chromosome 5"/>
</dbReference>
<name>A0AA86SPL9_9FABA</name>
<keyword evidence="4" id="KW-1185">Reference proteome</keyword>